<evidence type="ECO:0000313" key="6">
    <source>
        <dbReference type="Proteomes" id="UP001056819"/>
    </source>
</evidence>
<evidence type="ECO:0000259" key="4">
    <source>
        <dbReference type="Pfam" id="PF00535"/>
    </source>
</evidence>
<sequence length="269" mass="31263">MMRFSVLMSLYSRENPEYLRQCLQSLVVQTRPADQIVLVYDGDVGEALEAVVAEFTQLPLHIVRLPENVGLGHALNAGLAQCDYDWVFRMDSDDVCVPERFAKQCAFIQKNPEIKLFGGQIAEYDTELKQQTGLRQVPLNDADIRQFAQKRNPFNHMTVAYRKSTVEAVGAYQHHLYMEDYNLWLRILANGVQTANLPRFLVKARTGNNMLARRRGIDYIRSEWQLFQLKRRLYLQKPLPAGYLFIIRSLTRLLPVSWLQHIYQSLRSK</sequence>
<protein>
    <submittedName>
        <fullName evidence="5">Glycosyltransferase</fullName>
        <ecNumber evidence="5">2.4.-.-</ecNumber>
    </submittedName>
</protein>
<dbReference type="RefSeq" id="WP_246327846.1">
    <property type="nucleotide sequence ID" value="NZ_CP097501.1"/>
</dbReference>
<keyword evidence="3 5" id="KW-0808">Transferase</keyword>
<dbReference type="InterPro" id="IPR050834">
    <property type="entry name" value="Glycosyltransf_2"/>
</dbReference>
<keyword evidence="2 5" id="KW-0328">Glycosyltransferase</keyword>
<evidence type="ECO:0000256" key="2">
    <source>
        <dbReference type="ARBA" id="ARBA00022676"/>
    </source>
</evidence>
<feature type="domain" description="Glycosyltransferase 2-like" evidence="4">
    <location>
        <begin position="5"/>
        <end position="153"/>
    </location>
</feature>
<dbReference type="EC" id="2.4.-.-" evidence="5"/>
<reference evidence="5" key="1">
    <citation type="submission" date="2022-05" db="EMBL/GenBank/DDBJ databases">
        <title>Alysiella filiformis genome sequencing.</title>
        <authorList>
            <person name="Viehboeck T."/>
        </authorList>
    </citation>
    <scope>NUCLEOTIDE SEQUENCE</scope>
    <source>
        <strain evidence="5">DSM 2580</strain>
    </source>
</reference>
<dbReference type="PANTHER" id="PTHR43685">
    <property type="entry name" value="GLYCOSYLTRANSFERASE"/>
    <property type="match status" value="1"/>
</dbReference>
<dbReference type="Gene3D" id="3.90.550.10">
    <property type="entry name" value="Spore Coat Polysaccharide Biosynthesis Protein SpsA, Chain A"/>
    <property type="match status" value="1"/>
</dbReference>
<dbReference type="Proteomes" id="UP001056819">
    <property type="component" value="Chromosome"/>
</dbReference>
<dbReference type="CDD" id="cd04195">
    <property type="entry name" value="GT2_AmsE_like"/>
    <property type="match status" value="1"/>
</dbReference>
<comment type="similarity">
    <text evidence="1">Belongs to the glycosyltransferase 2 family.</text>
</comment>
<dbReference type="PANTHER" id="PTHR43685:SF5">
    <property type="entry name" value="GLYCOSYLTRANSFERASE EPSE-RELATED"/>
    <property type="match status" value="1"/>
</dbReference>
<evidence type="ECO:0000256" key="1">
    <source>
        <dbReference type="ARBA" id="ARBA00006739"/>
    </source>
</evidence>
<evidence type="ECO:0000313" key="5">
    <source>
        <dbReference type="EMBL" id="URD67185.1"/>
    </source>
</evidence>
<proteinExistence type="inferred from homology"/>
<gene>
    <name evidence="5" type="ORF">LNQ82_08320</name>
</gene>
<dbReference type="EMBL" id="CP097501">
    <property type="protein sequence ID" value="URD67185.1"/>
    <property type="molecule type" value="Genomic_DNA"/>
</dbReference>
<accession>A0AAE9HVV3</accession>
<name>A0AAE9HVV3_9NEIS</name>
<dbReference type="GO" id="GO:0016757">
    <property type="term" value="F:glycosyltransferase activity"/>
    <property type="evidence" value="ECO:0007669"/>
    <property type="project" value="UniProtKB-KW"/>
</dbReference>
<dbReference type="InterPro" id="IPR001173">
    <property type="entry name" value="Glyco_trans_2-like"/>
</dbReference>
<dbReference type="SUPFAM" id="SSF53448">
    <property type="entry name" value="Nucleotide-diphospho-sugar transferases"/>
    <property type="match status" value="1"/>
</dbReference>
<organism evidence="5 6">
    <name type="scientific">Conchiformibius steedae DSM 2580</name>
    <dbReference type="NCBI Taxonomy" id="1121352"/>
    <lineage>
        <taxon>Bacteria</taxon>
        <taxon>Pseudomonadati</taxon>
        <taxon>Pseudomonadota</taxon>
        <taxon>Betaproteobacteria</taxon>
        <taxon>Neisseriales</taxon>
        <taxon>Neisseriaceae</taxon>
        <taxon>Conchiformibius</taxon>
    </lineage>
</organism>
<dbReference type="InterPro" id="IPR029044">
    <property type="entry name" value="Nucleotide-diphossugar_trans"/>
</dbReference>
<evidence type="ECO:0000256" key="3">
    <source>
        <dbReference type="ARBA" id="ARBA00022679"/>
    </source>
</evidence>
<dbReference type="Pfam" id="PF00535">
    <property type="entry name" value="Glycos_transf_2"/>
    <property type="match status" value="1"/>
</dbReference>
<dbReference type="AlphaFoldDB" id="A0AAE9HVV3"/>